<evidence type="ECO:0000256" key="20">
    <source>
        <dbReference type="SAM" id="Phobius"/>
    </source>
</evidence>
<evidence type="ECO:0000256" key="18">
    <source>
        <dbReference type="ARBA" id="ARBA00023329"/>
    </source>
</evidence>
<dbReference type="GO" id="GO:0005765">
    <property type="term" value="C:lysosomal membrane"/>
    <property type="evidence" value="ECO:0007669"/>
    <property type="project" value="UniProtKB-SubCell"/>
</dbReference>
<keyword evidence="12" id="KW-0833">Ubl conjugation pathway</keyword>
<keyword evidence="14" id="KW-0391">Immunity</keyword>
<keyword evidence="18" id="KW-0968">Cytoplasmic vesicle</keyword>
<evidence type="ECO:0000256" key="8">
    <source>
        <dbReference type="ARBA" id="ARBA00022692"/>
    </source>
</evidence>
<dbReference type="GO" id="GO:0002376">
    <property type="term" value="P:immune system process"/>
    <property type="evidence" value="ECO:0007669"/>
    <property type="project" value="UniProtKB-KW"/>
</dbReference>
<organism evidence="22 23">
    <name type="scientific">Mola mola</name>
    <name type="common">Ocean sunfish</name>
    <name type="synonym">Tetraodon mola</name>
    <dbReference type="NCBI Taxonomy" id="94237"/>
    <lineage>
        <taxon>Eukaryota</taxon>
        <taxon>Metazoa</taxon>
        <taxon>Chordata</taxon>
        <taxon>Craniata</taxon>
        <taxon>Vertebrata</taxon>
        <taxon>Euteleostomi</taxon>
        <taxon>Actinopterygii</taxon>
        <taxon>Neopterygii</taxon>
        <taxon>Teleostei</taxon>
        <taxon>Neoteleostei</taxon>
        <taxon>Acanthomorphata</taxon>
        <taxon>Eupercaria</taxon>
        <taxon>Tetraodontiformes</taxon>
        <taxon>Molidae</taxon>
        <taxon>Mola</taxon>
    </lineage>
</organism>
<evidence type="ECO:0000256" key="4">
    <source>
        <dbReference type="ARBA" id="ARBA00004520"/>
    </source>
</evidence>
<evidence type="ECO:0000256" key="12">
    <source>
        <dbReference type="ARBA" id="ARBA00022786"/>
    </source>
</evidence>
<evidence type="ECO:0000256" key="7">
    <source>
        <dbReference type="ARBA" id="ARBA00022679"/>
    </source>
</evidence>
<dbReference type="Pfam" id="PF12906">
    <property type="entry name" value="RINGv"/>
    <property type="match status" value="1"/>
</dbReference>
<dbReference type="SUPFAM" id="SSF57850">
    <property type="entry name" value="RING/U-box"/>
    <property type="match status" value="1"/>
</dbReference>
<name>A0A3Q3WA94_MOLML</name>
<dbReference type="GO" id="GO:0061630">
    <property type="term" value="F:ubiquitin protein ligase activity"/>
    <property type="evidence" value="ECO:0007669"/>
    <property type="project" value="UniProtKB-EC"/>
</dbReference>
<comment type="catalytic activity">
    <reaction evidence="1">
        <text>S-ubiquitinyl-[E2 ubiquitin-conjugating enzyme]-L-cysteine + [acceptor protein]-L-lysine = [E2 ubiquitin-conjugating enzyme]-L-cysteine + N(6)-ubiquitinyl-[acceptor protein]-L-lysine.</text>
        <dbReference type="EC" id="2.3.2.27"/>
    </reaction>
</comment>
<dbReference type="SMART" id="SM00744">
    <property type="entry name" value="RINGv"/>
    <property type="match status" value="1"/>
</dbReference>
<sequence>MNMPLHQISVIPRDVTSSRVSGSGKAKDKDKQNEKPLGHSASRSSNISKQAGSPTSVNAPCSFSRTSVSPSSQDICSQDQDYQKQTAVVLLNHNSKTCSGSGGITVATMCTDALPVSKHAKQRDWLSLIRHPSVNIHPKSSLRFSVSLNDVGQRVDSLCRGLRFIDRTCSEGELELKPEPARPPSPNRQAHTLNGKLAAAPAPWSPFQASLTRTHPYLVPSFTNNYKYMLGNPPSSCLPSVPAITAPPPLSNTHLHPHHSPSTNFLRLLLPFSRSSTSASLQCSELGSYASHLHIPKSSSALEGSESGFPTVELLGDDDVFEEDRLSPAPKSKDQQATPETVPAAGLGAPLAPLCYMDEDSDLDCPLAEKTGPQSPYSLSGDFCICHCEEDDESPLITPCHCTGSLRFVHQSCLQQWIKSSDTRCCELCKYEFIMETKLKPLRKWEKLQMTASERRKIMCSVTFHVIAITCVVWSLYVLIDRTADEIKRGRIPILEWSFWTKLVVVAIGFTGGLVFMYVQCKVYIHLWRRLKAYNRVIYVQNRPDTYKKLALEKPPLMELSMDNKEALVPTQSDTNSSQYTETEDYIMEVLHV</sequence>
<evidence type="ECO:0000256" key="2">
    <source>
        <dbReference type="ARBA" id="ARBA00004155"/>
    </source>
</evidence>
<evidence type="ECO:0000256" key="10">
    <source>
        <dbReference type="ARBA" id="ARBA00022753"/>
    </source>
</evidence>
<evidence type="ECO:0000256" key="1">
    <source>
        <dbReference type="ARBA" id="ARBA00000900"/>
    </source>
</evidence>
<evidence type="ECO:0000256" key="17">
    <source>
        <dbReference type="ARBA" id="ARBA00023228"/>
    </source>
</evidence>
<dbReference type="AlphaFoldDB" id="A0A3Q3WA94"/>
<comment type="pathway">
    <text evidence="5">Protein modification; protein ubiquitination.</text>
</comment>
<dbReference type="Proteomes" id="UP000261620">
    <property type="component" value="Unplaced"/>
</dbReference>
<proteinExistence type="predicted"/>
<evidence type="ECO:0000256" key="6">
    <source>
        <dbReference type="ARBA" id="ARBA00012483"/>
    </source>
</evidence>
<evidence type="ECO:0000256" key="3">
    <source>
        <dbReference type="ARBA" id="ARBA00004439"/>
    </source>
</evidence>
<evidence type="ECO:0000313" key="23">
    <source>
        <dbReference type="Proteomes" id="UP000261620"/>
    </source>
</evidence>
<dbReference type="GO" id="GO:0016567">
    <property type="term" value="P:protein ubiquitination"/>
    <property type="evidence" value="ECO:0007669"/>
    <property type="project" value="UniProtKB-ARBA"/>
</dbReference>
<evidence type="ECO:0000259" key="21">
    <source>
        <dbReference type="PROSITE" id="PS51292"/>
    </source>
</evidence>
<evidence type="ECO:0000313" key="22">
    <source>
        <dbReference type="Ensembl" id="ENSMMOP00000013711.1"/>
    </source>
</evidence>
<dbReference type="STRING" id="94237.ENSMMOP00000013711"/>
<evidence type="ECO:0000256" key="14">
    <source>
        <dbReference type="ARBA" id="ARBA00022859"/>
    </source>
</evidence>
<feature type="domain" description="RING-CH-type" evidence="21">
    <location>
        <begin position="375"/>
        <end position="436"/>
    </location>
</feature>
<dbReference type="PROSITE" id="PS51292">
    <property type="entry name" value="ZF_RING_CH"/>
    <property type="match status" value="1"/>
</dbReference>
<dbReference type="Gene3D" id="3.30.40.10">
    <property type="entry name" value="Zinc/RING finger domain, C3HC4 (zinc finger)"/>
    <property type="match status" value="1"/>
</dbReference>
<keyword evidence="17" id="KW-0458">Lysosome</keyword>
<feature type="region of interest" description="Disordered" evidence="19">
    <location>
        <begin position="1"/>
        <end position="65"/>
    </location>
</feature>
<evidence type="ECO:0000256" key="15">
    <source>
        <dbReference type="ARBA" id="ARBA00022989"/>
    </source>
</evidence>
<feature type="region of interest" description="Disordered" evidence="19">
    <location>
        <begin position="323"/>
        <end position="345"/>
    </location>
</feature>
<keyword evidence="16 20" id="KW-0472">Membrane</keyword>
<dbReference type="Ensembl" id="ENSMMOT00000013934.1">
    <property type="protein sequence ID" value="ENSMMOP00000013711.1"/>
    <property type="gene ID" value="ENSMMOG00000010505.1"/>
</dbReference>
<feature type="transmembrane region" description="Helical" evidence="20">
    <location>
        <begin position="458"/>
        <end position="479"/>
    </location>
</feature>
<keyword evidence="7" id="KW-0808">Transferase</keyword>
<keyword evidence="11" id="KW-0863">Zinc-finger</keyword>
<feature type="compositionally biased region" description="Polar residues" evidence="19">
    <location>
        <begin position="41"/>
        <end position="65"/>
    </location>
</feature>
<accession>A0A3Q3WA94</accession>
<reference evidence="22" key="1">
    <citation type="submission" date="2025-08" db="UniProtKB">
        <authorList>
            <consortium name="Ensembl"/>
        </authorList>
    </citation>
    <scope>IDENTIFICATION</scope>
</reference>
<dbReference type="CDD" id="cd16807">
    <property type="entry name" value="RING_CH-C4HC3_MARCH8"/>
    <property type="match status" value="1"/>
</dbReference>
<feature type="compositionally biased region" description="Basic and acidic residues" evidence="19">
    <location>
        <begin position="25"/>
        <end position="37"/>
    </location>
</feature>
<evidence type="ECO:0000256" key="19">
    <source>
        <dbReference type="SAM" id="MobiDB-lite"/>
    </source>
</evidence>
<feature type="transmembrane region" description="Helical" evidence="20">
    <location>
        <begin position="499"/>
        <end position="519"/>
    </location>
</feature>
<keyword evidence="9" id="KW-0479">Metal-binding</keyword>
<comment type="subcellular location">
    <subcellularLocation>
        <location evidence="3">Cytoplasmic vesicle membrane</location>
        <topology evidence="3">Multi-pass membrane protein</topology>
    </subcellularLocation>
    <subcellularLocation>
        <location evidence="4">Early endosome membrane</location>
        <topology evidence="4">Multi-pass membrane protein</topology>
    </subcellularLocation>
    <subcellularLocation>
        <location evidence="2">Lysosome membrane</location>
        <topology evidence="2">Multi-pass membrane protein</topology>
    </subcellularLocation>
</comment>
<dbReference type="PANTHER" id="PTHR45981">
    <property type="entry name" value="LD02310P"/>
    <property type="match status" value="1"/>
</dbReference>
<evidence type="ECO:0000256" key="5">
    <source>
        <dbReference type="ARBA" id="ARBA00004906"/>
    </source>
</evidence>
<dbReference type="InterPro" id="IPR011016">
    <property type="entry name" value="Znf_RING-CH"/>
</dbReference>
<dbReference type="EC" id="2.3.2.27" evidence="6"/>
<keyword evidence="13" id="KW-0862">Zinc</keyword>
<dbReference type="FunFam" id="3.30.40.10:FF:000043">
    <property type="entry name" value="Putative e3 ubiquitin-protein ligase march8"/>
    <property type="match status" value="1"/>
</dbReference>
<dbReference type="InterPro" id="IPR013083">
    <property type="entry name" value="Znf_RING/FYVE/PHD"/>
</dbReference>
<dbReference type="GO" id="GO:0031901">
    <property type="term" value="C:early endosome membrane"/>
    <property type="evidence" value="ECO:0007669"/>
    <property type="project" value="UniProtKB-SubCell"/>
</dbReference>
<evidence type="ECO:0000256" key="9">
    <source>
        <dbReference type="ARBA" id="ARBA00022723"/>
    </source>
</evidence>
<keyword evidence="15 20" id="KW-1133">Transmembrane helix</keyword>
<keyword evidence="23" id="KW-1185">Reference proteome</keyword>
<keyword evidence="8 20" id="KW-0812">Transmembrane</keyword>
<feature type="compositionally biased region" description="Basic and acidic residues" evidence="19">
    <location>
        <begin position="323"/>
        <end position="334"/>
    </location>
</feature>
<evidence type="ECO:0000256" key="16">
    <source>
        <dbReference type="ARBA" id="ARBA00023136"/>
    </source>
</evidence>
<evidence type="ECO:0000256" key="13">
    <source>
        <dbReference type="ARBA" id="ARBA00022833"/>
    </source>
</evidence>
<reference evidence="22" key="2">
    <citation type="submission" date="2025-09" db="UniProtKB">
        <authorList>
            <consortium name="Ensembl"/>
        </authorList>
    </citation>
    <scope>IDENTIFICATION</scope>
</reference>
<keyword evidence="10" id="KW-0967">Endosome</keyword>
<evidence type="ECO:0000256" key="11">
    <source>
        <dbReference type="ARBA" id="ARBA00022771"/>
    </source>
</evidence>
<dbReference type="GO" id="GO:0008270">
    <property type="term" value="F:zinc ion binding"/>
    <property type="evidence" value="ECO:0007669"/>
    <property type="project" value="UniProtKB-KW"/>
</dbReference>
<protein>
    <recommendedName>
        <fullName evidence="6">RING-type E3 ubiquitin transferase</fullName>
        <ecNumber evidence="6">2.3.2.27</ecNumber>
    </recommendedName>
</protein>